<keyword evidence="9" id="KW-1185">Reference proteome</keyword>
<evidence type="ECO:0000256" key="2">
    <source>
        <dbReference type="ARBA" id="ARBA00022448"/>
    </source>
</evidence>
<accession>A0A1H2U2G7</accession>
<feature type="transmembrane region" description="Helical" evidence="7">
    <location>
        <begin position="165"/>
        <end position="186"/>
    </location>
</feature>
<evidence type="ECO:0000256" key="6">
    <source>
        <dbReference type="ARBA" id="ARBA00023136"/>
    </source>
</evidence>
<keyword evidence="4 7" id="KW-0812">Transmembrane</keyword>
<feature type="transmembrane region" description="Helical" evidence="7">
    <location>
        <begin position="347"/>
        <end position="368"/>
    </location>
</feature>
<feature type="transmembrane region" description="Helical" evidence="7">
    <location>
        <begin position="307"/>
        <end position="327"/>
    </location>
</feature>
<dbReference type="PANTHER" id="PTHR43549:SF2">
    <property type="entry name" value="MULTIDRUG RESISTANCE PROTEIN NORM-RELATED"/>
    <property type="match status" value="1"/>
</dbReference>
<feature type="transmembrane region" description="Helical" evidence="7">
    <location>
        <begin position="404"/>
        <end position="426"/>
    </location>
</feature>
<evidence type="ECO:0000256" key="5">
    <source>
        <dbReference type="ARBA" id="ARBA00022989"/>
    </source>
</evidence>
<proteinExistence type="predicted"/>
<comment type="subcellular location">
    <subcellularLocation>
        <location evidence="1">Cell membrane</location>
        <topology evidence="1">Multi-pass membrane protein</topology>
    </subcellularLocation>
</comment>
<feature type="transmembrane region" description="Helical" evidence="7">
    <location>
        <begin position="192"/>
        <end position="212"/>
    </location>
</feature>
<feature type="transmembrane region" description="Helical" evidence="7">
    <location>
        <begin position="90"/>
        <end position="113"/>
    </location>
</feature>
<feature type="transmembrane region" description="Helical" evidence="7">
    <location>
        <begin position="19"/>
        <end position="41"/>
    </location>
</feature>
<name>A0A1H2U2G7_9PSEU</name>
<keyword evidence="5 7" id="KW-1133">Transmembrane helix</keyword>
<evidence type="ECO:0000313" key="9">
    <source>
        <dbReference type="Proteomes" id="UP000199515"/>
    </source>
</evidence>
<feature type="transmembrane region" description="Helical" evidence="7">
    <location>
        <begin position="232"/>
        <end position="256"/>
    </location>
</feature>
<dbReference type="Proteomes" id="UP000199515">
    <property type="component" value="Unassembled WGS sequence"/>
</dbReference>
<sequence length="432" mass="43946">MSATVTADRSLTGKAASMAANFVALNVAGIVLQVTVLAYLGHLGGDALYLRSVYAPVGFLSLALDEGLTAAVLVTVAAAQRTRRAATAGFPLAAMIVLGFGGFLLLSLVALAASGSLADLLGVPPSSHDDVRWFTTAMLASEALVVIPTLVSATLRGLGRARTSTVLGVVRMVVFAGAVFGVQAVWGLGALSVPVGFMAGSIVMAVVGRRVLGRAGIVPTPRGDWGPVLRTLRSVALPVGATFLLLSATSLGYLWLLRDASAVEVSGFGLVQTLQAYLVVPAIAIGSATAITATLHGDEARTGAVRALLRLVLPTYLVIVAAVVLLRADVTATLTADPAVGAAAAEYLGVLGPSYLCLGLALAVLTYLEQTGHATGALLLNGIFVGSVFAAGALLTGPVRAHELALLIALGHVAGCALVLPVTRVLERRRLP</sequence>
<organism evidence="8 9">
    <name type="scientific">Amycolatopsis xylanica</name>
    <dbReference type="NCBI Taxonomy" id="589385"/>
    <lineage>
        <taxon>Bacteria</taxon>
        <taxon>Bacillati</taxon>
        <taxon>Actinomycetota</taxon>
        <taxon>Actinomycetes</taxon>
        <taxon>Pseudonocardiales</taxon>
        <taxon>Pseudonocardiaceae</taxon>
        <taxon>Amycolatopsis</taxon>
    </lineage>
</organism>
<dbReference type="PANTHER" id="PTHR43549">
    <property type="entry name" value="MULTIDRUG RESISTANCE PROTEIN YPNP-RELATED"/>
    <property type="match status" value="1"/>
</dbReference>
<dbReference type="RefSeq" id="WP_091286571.1">
    <property type="nucleotide sequence ID" value="NZ_FNON01000001.1"/>
</dbReference>
<evidence type="ECO:0000256" key="7">
    <source>
        <dbReference type="SAM" id="Phobius"/>
    </source>
</evidence>
<keyword evidence="2" id="KW-0813">Transport</keyword>
<protein>
    <submittedName>
        <fullName evidence="8">Na+-driven multidrug efflux pump</fullName>
    </submittedName>
</protein>
<feature type="transmembrane region" description="Helical" evidence="7">
    <location>
        <begin position="133"/>
        <end position="153"/>
    </location>
</feature>
<dbReference type="AlphaFoldDB" id="A0A1H2U2G7"/>
<keyword evidence="3" id="KW-1003">Cell membrane</keyword>
<keyword evidence="6 7" id="KW-0472">Membrane</keyword>
<evidence type="ECO:0000256" key="1">
    <source>
        <dbReference type="ARBA" id="ARBA00004651"/>
    </source>
</evidence>
<dbReference type="STRING" id="589385.SAMN05421504_101762"/>
<gene>
    <name evidence="8" type="ORF">SAMN05421504_101762</name>
</gene>
<reference evidence="8 9" key="1">
    <citation type="submission" date="2016-10" db="EMBL/GenBank/DDBJ databases">
        <authorList>
            <person name="de Groot N.N."/>
        </authorList>
    </citation>
    <scope>NUCLEOTIDE SEQUENCE [LARGE SCALE GENOMIC DNA]</scope>
    <source>
        <strain evidence="8 9">CPCC 202699</strain>
    </source>
</reference>
<dbReference type="GO" id="GO:0005886">
    <property type="term" value="C:plasma membrane"/>
    <property type="evidence" value="ECO:0007669"/>
    <property type="project" value="UniProtKB-SubCell"/>
</dbReference>
<evidence type="ECO:0000313" key="8">
    <source>
        <dbReference type="EMBL" id="SDW50210.1"/>
    </source>
</evidence>
<feature type="transmembrane region" description="Helical" evidence="7">
    <location>
        <begin position="53"/>
        <end position="78"/>
    </location>
</feature>
<evidence type="ECO:0000256" key="4">
    <source>
        <dbReference type="ARBA" id="ARBA00022692"/>
    </source>
</evidence>
<evidence type="ECO:0000256" key="3">
    <source>
        <dbReference type="ARBA" id="ARBA00022475"/>
    </source>
</evidence>
<dbReference type="InterPro" id="IPR052031">
    <property type="entry name" value="Membrane_Transporter-Flippase"/>
</dbReference>
<dbReference type="OrthoDB" id="5145805at2"/>
<feature type="transmembrane region" description="Helical" evidence="7">
    <location>
        <begin position="276"/>
        <end position="295"/>
    </location>
</feature>
<dbReference type="EMBL" id="FNON01000001">
    <property type="protein sequence ID" value="SDW50210.1"/>
    <property type="molecule type" value="Genomic_DNA"/>
</dbReference>
<feature type="transmembrane region" description="Helical" evidence="7">
    <location>
        <begin position="377"/>
        <end position="398"/>
    </location>
</feature>